<reference evidence="3 4" key="1">
    <citation type="journal article" date="2024" name="G3 (Bethesda)">
        <title>Genome assembly of Hibiscus sabdariffa L. provides insights into metabolisms of medicinal natural products.</title>
        <authorList>
            <person name="Kim T."/>
        </authorList>
    </citation>
    <scope>NUCLEOTIDE SEQUENCE [LARGE SCALE GENOMIC DNA]</scope>
    <source>
        <strain evidence="3">TK-2024</strain>
        <tissue evidence="3">Old leaves</tissue>
    </source>
</reference>
<feature type="region of interest" description="Disordered" evidence="1">
    <location>
        <begin position="345"/>
        <end position="365"/>
    </location>
</feature>
<gene>
    <name evidence="3" type="ORF">V6N12_065274</name>
</gene>
<protein>
    <submittedName>
        <fullName evidence="3">Uncharacterized protein</fullName>
    </submittedName>
</protein>
<evidence type="ECO:0000313" key="4">
    <source>
        <dbReference type="Proteomes" id="UP001472677"/>
    </source>
</evidence>
<feature type="compositionally biased region" description="Basic and acidic residues" evidence="1">
    <location>
        <begin position="345"/>
        <end position="356"/>
    </location>
</feature>
<dbReference type="EMBL" id="JBBPBM010000002">
    <property type="protein sequence ID" value="KAK8596795.1"/>
    <property type="molecule type" value="Genomic_DNA"/>
</dbReference>
<keyword evidence="2" id="KW-0812">Transmembrane</keyword>
<proteinExistence type="predicted"/>
<evidence type="ECO:0000313" key="3">
    <source>
        <dbReference type="EMBL" id="KAK8596795.1"/>
    </source>
</evidence>
<name>A0ABR2G967_9ROSI</name>
<evidence type="ECO:0000256" key="2">
    <source>
        <dbReference type="SAM" id="Phobius"/>
    </source>
</evidence>
<feature type="transmembrane region" description="Helical" evidence="2">
    <location>
        <begin position="165"/>
        <end position="185"/>
    </location>
</feature>
<organism evidence="3 4">
    <name type="scientific">Hibiscus sabdariffa</name>
    <name type="common">roselle</name>
    <dbReference type="NCBI Taxonomy" id="183260"/>
    <lineage>
        <taxon>Eukaryota</taxon>
        <taxon>Viridiplantae</taxon>
        <taxon>Streptophyta</taxon>
        <taxon>Embryophyta</taxon>
        <taxon>Tracheophyta</taxon>
        <taxon>Spermatophyta</taxon>
        <taxon>Magnoliopsida</taxon>
        <taxon>eudicotyledons</taxon>
        <taxon>Gunneridae</taxon>
        <taxon>Pentapetalae</taxon>
        <taxon>rosids</taxon>
        <taxon>malvids</taxon>
        <taxon>Malvales</taxon>
        <taxon>Malvaceae</taxon>
        <taxon>Malvoideae</taxon>
        <taxon>Hibiscus</taxon>
    </lineage>
</organism>
<feature type="transmembrane region" description="Helical" evidence="2">
    <location>
        <begin position="256"/>
        <end position="278"/>
    </location>
</feature>
<evidence type="ECO:0000256" key="1">
    <source>
        <dbReference type="SAM" id="MobiDB-lite"/>
    </source>
</evidence>
<accession>A0ABR2G967</accession>
<dbReference type="PANTHER" id="PTHR34211:SF3">
    <property type="entry name" value="CALCINEURIN-LIKE METALLO-PHOSPHOESTERASE SUPERFAMILY PROTEIN"/>
    <property type="match status" value="1"/>
</dbReference>
<sequence>MTHEPHWLLDWYWNNVSGENVSHRICDYLKGRCKLRIAGDLHHYMRHSYVPSEGPIHVQRLLANGCGGALLHLIHVFGNFSQFYGKTYECKSAYPSFDDSSRRKLDHILEDESFSDILMSFFGTVWNSFVYVLEHSFVSLVGVVLLLIAVIAFVVSMLAHKKRAIIGVLYVSAHLSAALILMLLLELGLETCIQHNFLATSGYHTLYRWYQSVESEHFPDPTGLREQIDRTMDIRPLSNINICKNGIQSLSREGAIIYYASVFLYFWVFFTHVVSLVFRSYLYICINWLHIHFDEAFSSLRIANYKLFTWFHINPNGDLEVFTLAIDKVPKEWRLDPDWDAEAKKASKVESPEKISSKWSASAGQQDPVNTVKIVDQFISRQTEKHDFASSNGSISC</sequence>
<comment type="caution">
    <text evidence="3">The sequence shown here is derived from an EMBL/GenBank/DDBJ whole genome shotgun (WGS) entry which is preliminary data.</text>
</comment>
<keyword evidence="2" id="KW-1133">Transmembrane helix</keyword>
<feature type="transmembrane region" description="Helical" evidence="2">
    <location>
        <begin position="137"/>
        <end position="158"/>
    </location>
</feature>
<keyword evidence="2" id="KW-0472">Membrane</keyword>
<dbReference type="Proteomes" id="UP001472677">
    <property type="component" value="Unassembled WGS sequence"/>
</dbReference>
<keyword evidence="4" id="KW-1185">Reference proteome</keyword>
<dbReference type="PANTHER" id="PTHR34211">
    <property type="entry name" value="CALCINEURIN-LIKE METALLO-PHOSPHOESTERASE SUPERFAMILY PROTEIN"/>
    <property type="match status" value="1"/>
</dbReference>